<evidence type="ECO:0000256" key="1">
    <source>
        <dbReference type="ARBA" id="ARBA00004141"/>
    </source>
</evidence>
<dbReference type="STRING" id="1245748.A0A421D999"/>
<keyword evidence="6" id="KW-0732">Signal</keyword>
<accession>A0A421D999</accession>
<evidence type="ECO:0000256" key="5">
    <source>
        <dbReference type="SAM" id="Phobius"/>
    </source>
</evidence>
<protein>
    <recommendedName>
        <fullName evidence="9">RTA1 domain protein</fullName>
    </recommendedName>
</protein>
<name>A0A421D999_9EURO</name>
<feature type="chain" id="PRO_5019031554" description="RTA1 domain protein" evidence="6">
    <location>
        <begin position="17"/>
        <end position="185"/>
    </location>
</feature>
<evidence type="ECO:0000256" key="3">
    <source>
        <dbReference type="ARBA" id="ARBA00022989"/>
    </source>
</evidence>
<comment type="subcellular location">
    <subcellularLocation>
        <location evidence="1">Membrane</location>
        <topology evidence="1">Multi-pass membrane protein</topology>
    </subcellularLocation>
</comment>
<keyword evidence="3 5" id="KW-1133">Transmembrane helix</keyword>
<dbReference type="OrthoDB" id="3358017at2759"/>
<evidence type="ECO:0008006" key="9">
    <source>
        <dbReference type="Google" id="ProtNLM"/>
    </source>
</evidence>
<dbReference type="PANTHER" id="PTHR31465">
    <property type="entry name" value="PROTEIN RTA1-RELATED"/>
    <property type="match status" value="1"/>
</dbReference>
<evidence type="ECO:0000256" key="2">
    <source>
        <dbReference type="ARBA" id="ARBA00022692"/>
    </source>
</evidence>
<keyword evidence="4 5" id="KW-0472">Membrane</keyword>
<evidence type="ECO:0000313" key="8">
    <source>
        <dbReference type="Proteomes" id="UP000215289"/>
    </source>
</evidence>
<dbReference type="InterPro" id="IPR007568">
    <property type="entry name" value="RTA1"/>
</dbReference>
<feature type="transmembrane region" description="Helical" evidence="5">
    <location>
        <begin position="60"/>
        <end position="82"/>
    </location>
</feature>
<dbReference type="Proteomes" id="UP000215289">
    <property type="component" value="Unassembled WGS sequence"/>
</dbReference>
<feature type="transmembrane region" description="Helical" evidence="5">
    <location>
        <begin position="139"/>
        <end position="158"/>
    </location>
</feature>
<evidence type="ECO:0000313" key="7">
    <source>
        <dbReference type="EMBL" id="RLL98739.1"/>
    </source>
</evidence>
<dbReference type="AlphaFoldDB" id="A0A421D999"/>
<organism evidence="7 8">
    <name type="scientific">Aspergillus turcosus</name>
    <dbReference type="NCBI Taxonomy" id="1245748"/>
    <lineage>
        <taxon>Eukaryota</taxon>
        <taxon>Fungi</taxon>
        <taxon>Dikarya</taxon>
        <taxon>Ascomycota</taxon>
        <taxon>Pezizomycotina</taxon>
        <taxon>Eurotiomycetes</taxon>
        <taxon>Eurotiomycetidae</taxon>
        <taxon>Eurotiales</taxon>
        <taxon>Aspergillaceae</taxon>
        <taxon>Aspergillus</taxon>
        <taxon>Aspergillus subgen. Fumigati</taxon>
    </lineage>
</organism>
<gene>
    <name evidence="7" type="ORF">CFD26_107004</name>
</gene>
<sequence>MILGRIIRLLNAGSLSLVCPNWLTKVFVTGDVISFLMQCGGGGLLASAKTQEKVNMGEHMIIAGLFVQILSFSFFIVVLVIFHRRILATPMHHMVSVELPWNPCMKILYIVSVLIMIQSVYRVAEYVQGSDGYLQSKEVFIYVFDAALMFACCIIPNVSHPSKLLSHTQASYKVDSDLEMLNQER</sequence>
<dbReference type="PANTHER" id="PTHR31465:SF33">
    <property type="entry name" value="DOMAIN PROTEIN, PUTATIVE (AFU_ORTHOLOGUE AFUA_5G01310)-RELATED"/>
    <property type="match status" value="1"/>
</dbReference>
<keyword evidence="8" id="KW-1185">Reference proteome</keyword>
<evidence type="ECO:0000256" key="4">
    <source>
        <dbReference type="ARBA" id="ARBA00023136"/>
    </source>
</evidence>
<dbReference type="EMBL" id="NIDN02000046">
    <property type="protein sequence ID" value="RLL98739.1"/>
    <property type="molecule type" value="Genomic_DNA"/>
</dbReference>
<keyword evidence="2 5" id="KW-0812">Transmembrane</keyword>
<dbReference type="GO" id="GO:0016020">
    <property type="term" value="C:membrane"/>
    <property type="evidence" value="ECO:0007669"/>
    <property type="project" value="UniProtKB-SubCell"/>
</dbReference>
<reference evidence="7 8" key="1">
    <citation type="submission" date="2018-08" db="EMBL/GenBank/DDBJ databases">
        <title>Draft genome sequences of two Aspergillus turcosus clinical strains isolated from bronchoalveolar lavage fluid: one azole-susceptible and the other azole-resistant.</title>
        <authorList>
            <person name="Parent-Michaud M."/>
            <person name="Dufresne P.J."/>
            <person name="Fournier E."/>
            <person name="Martineau C."/>
            <person name="Moreira S."/>
            <person name="Perkins V."/>
            <person name="De Repentigny L."/>
            <person name="Dufresne S.F."/>
        </authorList>
    </citation>
    <scope>NUCLEOTIDE SEQUENCE [LARGE SCALE GENOMIC DNA]</scope>
    <source>
        <strain evidence="7">HMR AF 1038</strain>
    </source>
</reference>
<comment type="caution">
    <text evidence="7">The sequence shown here is derived from an EMBL/GenBank/DDBJ whole genome shotgun (WGS) entry which is preliminary data.</text>
</comment>
<feature type="transmembrane region" description="Helical" evidence="5">
    <location>
        <begin position="103"/>
        <end position="124"/>
    </location>
</feature>
<dbReference type="Pfam" id="PF04479">
    <property type="entry name" value="RTA1"/>
    <property type="match status" value="1"/>
</dbReference>
<feature type="signal peptide" evidence="6">
    <location>
        <begin position="1"/>
        <end position="16"/>
    </location>
</feature>
<evidence type="ECO:0000256" key="6">
    <source>
        <dbReference type="SAM" id="SignalP"/>
    </source>
</evidence>
<proteinExistence type="predicted"/>